<keyword evidence="2" id="KW-0472">Membrane</keyword>
<dbReference type="NCBIfam" id="TIGR00350">
    <property type="entry name" value="lytR_cpsA_psr"/>
    <property type="match status" value="1"/>
</dbReference>
<keyword evidence="5" id="KW-1185">Reference proteome</keyword>
<dbReference type="AlphaFoldDB" id="A0A0R1M8S7"/>
<protein>
    <submittedName>
        <fullName evidence="4">LytR family transcriptional regulator</fullName>
    </submittedName>
</protein>
<dbReference type="Gene3D" id="3.40.630.190">
    <property type="entry name" value="LCP protein"/>
    <property type="match status" value="1"/>
</dbReference>
<comment type="similarity">
    <text evidence="1">Belongs to the LytR/CpsA/Psr (LCP) family.</text>
</comment>
<dbReference type="PATRIC" id="fig|1423777.3.peg.1724"/>
<dbReference type="EMBL" id="AZEH01000039">
    <property type="protein sequence ID" value="KRL04542.1"/>
    <property type="molecule type" value="Genomic_DNA"/>
</dbReference>
<dbReference type="PANTHER" id="PTHR33392:SF6">
    <property type="entry name" value="POLYISOPRENYL-TEICHOIC ACID--PEPTIDOGLYCAN TEICHOIC ACID TRANSFERASE TAGU"/>
    <property type="match status" value="1"/>
</dbReference>
<feature type="domain" description="Cell envelope-related transcriptional attenuator" evidence="3">
    <location>
        <begin position="97"/>
        <end position="239"/>
    </location>
</feature>
<feature type="transmembrane region" description="Helical" evidence="2">
    <location>
        <begin position="23"/>
        <end position="46"/>
    </location>
</feature>
<dbReference type="InterPro" id="IPR050922">
    <property type="entry name" value="LytR/CpsA/Psr_CW_biosynth"/>
</dbReference>
<sequence>MTFLAKDEIRRHHQHHGKKKRKVWKYIIAFLLIFFAIDAVVLFKMYDDAKQAVNTTYKSVKHDSGRDNAKNIKEGKPFSILLLGTDTGEYGRTYKGRSDTIMVAVVNPRTETTTLASIPRDTKVAIPGHGFNNKLNAAYAYDGVSGAMNTIQSYLNVPIDHYIEMNMGGLVQLSSALGDIKVNNDLDFTNLGVHFPKGEVTIDKDNILAFTRMRYEDPRGDYGRQKRQREVLAGLVKKITTVNGVMKYQDILSALSSNMKTDITFDQMKTIAEKYRQADKVKQLQLQGDGQMIDGVSYEVVPQANLDKVSQQLRSALDLTN</sequence>
<evidence type="ECO:0000259" key="3">
    <source>
        <dbReference type="Pfam" id="PF03816"/>
    </source>
</evidence>
<evidence type="ECO:0000256" key="2">
    <source>
        <dbReference type="SAM" id="Phobius"/>
    </source>
</evidence>
<keyword evidence="2" id="KW-0812">Transmembrane</keyword>
<evidence type="ECO:0000256" key="1">
    <source>
        <dbReference type="ARBA" id="ARBA00006068"/>
    </source>
</evidence>
<reference evidence="4 5" key="1">
    <citation type="journal article" date="2015" name="Genome Announc.">
        <title>Expanding the biotechnology potential of lactobacilli through comparative genomics of 213 strains and associated genera.</title>
        <authorList>
            <person name="Sun Z."/>
            <person name="Harris H.M."/>
            <person name="McCann A."/>
            <person name="Guo C."/>
            <person name="Argimon S."/>
            <person name="Zhang W."/>
            <person name="Yang X."/>
            <person name="Jeffery I.B."/>
            <person name="Cooney J.C."/>
            <person name="Kagawa T.F."/>
            <person name="Liu W."/>
            <person name="Song Y."/>
            <person name="Salvetti E."/>
            <person name="Wrobel A."/>
            <person name="Rasinkangas P."/>
            <person name="Parkhill J."/>
            <person name="Rea M.C."/>
            <person name="O'Sullivan O."/>
            <person name="Ritari J."/>
            <person name="Douillard F.P."/>
            <person name="Paul Ross R."/>
            <person name="Yang R."/>
            <person name="Briner A.E."/>
            <person name="Felis G.E."/>
            <person name="de Vos W.M."/>
            <person name="Barrangou R."/>
            <person name="Klaenhammer T.R."/>
            <person name="Caufield P.W."/>
            <person name="Cui Y."/>
            <person name="Zhang H."/>
            <person name="O'Toole P.W."/>
        </authorList>
    </citation>
    <scope>NUCLEOTIDE SEQUENCE [LARGE SCALE GENOMIC DNA]</scope>
    <source>
        <strain evidence="4 5">DSM 19972</strain>
    </source>
</reference>
<dbReference type="STRING" id="1423777.FD46_GL001673"/>
<evidence type="ECO:0000313" key="4">
    <source>
        <dbReference type="EMBL" id="KRL04542.1"/>
    </source>
</evidence>
<organism evidence="4 5">
    <name type="scientific">Liquorilactobacillus oeni DSM 19972</name>
    <dbReference type="NCBI Taxonomy" id="1423777"/>
    <lineage>
        <taxon>Bacteria</taxon>
        <taxon>Bacillati</taxon>
        <taxon>Bacillota</taxon>
        <taxon>Bacilli</taxon>
        <taxon>Lactobacillales</taxon>
        <taxon>Lactobacillaceae</taxon>
        <taxon>Liquorilactobacillus</taxon>
    </lineage>
</organism>
<accession>A0A0R1M8S7</accession>
<gene>
    <name evidence="4" type="ORF">FD46_GL001673</name>
</gene>
<dbReference type="InterPro" id="IPR004474">
    <property type="entry name" value="LytR_CpsA_psr"/>
</dbReference>
<comment type="caution">
    <text evidence="4">The sequence shown here is derived from an EMBL/GenBank/DDBJ whole genome shotgun (WGS) entry which is preliminary data.</text>
</comment>
<name>A0A0R1M8S7_9LACO</name>
<dbReference type="Pfam" id="PF03816">
    <property type="entry name" value="LytR_cpsA_psr"/>
    <property type="match status" value="1"/>
</dbReference>
<keyword evidence="2" id="KW-1133">Transmembrane helix</keyword>
<proteinExistence type="inferred from homology"/>
<dbReference type="PANTHER" id="PTHR33392">
    <property type="entry name" value="POLYISOPRENYL-TEICHOIC ACID--PEPTIDOGLYCAN TEICHOIC ACID TRANSFERASE TAGU"/>
    <property type="match status" value="1"/>
</dbReference>
<dbReference type="Proteomes" id="UP000051686">
    <property type="component" value="Unassembled WGS sequence"/>
</dbReference>
<evidence type="ECO:0000313" key="5">
    <source>
        <dbReference type="Proteomes" id="UP000051686"/>
    </source>
</evidence>